<feature type="binding site" evidence="9">
    <location>
        <position position="179"/>
    </location>
    <ligand>
        <name>Zn(2+)</name>
        <dbReference type="ChEBI" id="CHEBI:29105"/>
        <label>2</label>
    </ligand>
</feature>
<dbReference type="PANTHER" id="PTHR21445:SF0">
    <property type="entry name" value="APURINIC-APYRIMIDINIC ENDONUCLEASE"/>
    <property type="match status" value="1"/>
</dbReference>
<evidence type="ECO:0000259" key="10">
    <source>
        <dbReference type="Pfam" id="PF01261"/>
    </source>
</evidence>
<evidence type="ECO:0000256" key="1">
    <source>
        <dbReference type="ARBA" id="ARBA00005340"/>
    </source>
</evidence>
<keyword evidence="12" id="KW-1185">Reference proteome</keyword>
<evidence type="ECO:0000256" key="6">
    <source>
        <dbReference type="ARBA" id="ARBA00022801"/>
    </source>
</evidence>
<comment type="caution">
    <text evidence="11">The sequence shown here is derived from an EMBL/GenBank/DDBJ whole genome shotgun (WGS) entry which is preliminary data.</text>
</comment>
<feature type="binding site" evidence="9">
    <location>
        <position position="261"/>
    </location>
    <ligand>
        <name>Zn(2+)</name>
        <dbReference type="ChEBI" id="CHEBI:29105"/>
        <label>2</label>
    </ligand>
</feature>
<proteinExistence type="inferred from homology"/>
<evidence type="ECO:0000256" key="2">
    <source>
        <dbReference type="ARBA" id="ARBA00022722"/>
    </source>
</evidence>
<evidence type="ECO:0000313" key="11">
    <source>
        <dbReference type="EMBL" id="CUU78104.1"/>
    </source>
</evidence>
<dbReference type="Pfam" id="PF01261">
    <property type="entry name" value="AP_endonuc_2"/>
    <property type="match status" value="1"/>
</dbReference>
<keyword evidence="3 9" id="KW-0479">Metal-binding</keyword>
<dbReference type="GO" id="GO:0006284">
    <property type="term" value="P:base-excision repair"/>
    <property type="evidence" value="ECO:0007669"/>
    <property type="project" value="TreeGrafter"/>
</dbReference>
<dbReference type="InterPro" id="IPR036237">
    <property type="entry name" value="Xyl_isomerase-like_sf"/>
</dbReference>
<feature type="binding site" evidence="9">
    <location>
        <position position="216"/>
    </location>
    <ligand>
        <name>Zn(2+)</name>
        <dbReference type="ChEBI" id="CHEBI:29105"/>
        <label>2</label>
    </ligand>
</feature>
<dbReference type="PANTHER" id="PTHR21445">
    <property type="entry name" value="ENDONUCLEASE IV ENDODEOXYRIBONUCLEASE IV"/>
    <property type="match status" value="1"/>
</dbReference>
<dbReference type="InterPro" id="IPR018246">
    <property type="entry name" value="AP_endonuc_F2_Zn_BS"/>
</dbReference>
<accession>A0A0S4RVP2</accession>
<comment type="similarity">
    <text evidence="1 9">Belongs to the AP endonuclease 2 family.</text>
</comment>
<sequence length="283" mass="32003">MKKIGAHVSVSGGVQNAPLNAAKIGADAFALFVKNQRQWSAKPLANEDIEAFKLNLKISNIKTKHILPHNSYLINLGHPEIEQRQKSIDAFLDEIERSQALGLEMINFHPGSHLNLISEIQCLQNIANSINYILEHSQNITLVIENTAGQGSNMGYKFEHLAYLIKNTADKNRIGVCIDTCHLFTAGYDIRDKQSYAKTMGEFENLIGFEYLKGMHINDSKCDLHSKKDRHESLGKGYLGWSSFENIMNDDRIDEIPLILETIDDSIWKDEIEHLRNLIKGCK</sequence>
<keyword evidence="7 9" id="KW-0862">Zinc</keyword>
<evidence type="ECO:0000256" key="4">
    <source>
        <dbReference type="ARBA" id="ARBA00022759"/>
    </source>
</evidence>
<name>A0A0S4RVP2_CAMHY</name>
<feature type="domain" description="Xylose isomerase-like TIM barrel" evidence="10">
    <location>
        <begin position="20"/>
        <end position="277"/>
    </location>
</feature>
<feature type="binding site" evidence="9">
    <location>
        <position position="182"/>
    </location>
    <ligand>
        <name>Zn(2+)</name>
        <dbReference type="ChEBI" id="CHEBI:29105"/>
        <label>3</label>
    </ligand>
</feature>
<feature type="binding site" evidence="9">
    <location>
        <position position="229"/>
    </location>
    <ligand>
        <name>Zn(2+)</name>
        <dbReference type="ChEBI" id="CHEBI:29105"/>
        <label>3</label>
    </ligand>
</feature>
<dbReference type="GO" id="GO:0008833">
    <property type="term" value="F:deoxyribonuclease IV (phage-T4-induced) activity"/>
    <property type="evidence" value="ECO:0007669"/>
    <property type="project" value="UniProtKB-UniRule"/>
</dbReference>
<dbReference type="AlphaFoldDB" id="A0A0S4RVP2"/>
<gene>
    <name evidence="9 11" type="primary">nfo</name>
    <name evidence="11" type="ORF">ERS686654_00925</name>
</gene>
<reference evidence="11 12" key="1">
    <citation type="submission" date="2015-11" db="EMBL/GenBank/DDBJ databases">
        <authorList>
            <consortium name="Pathogen Informatics"/>
        </authorList>
    </citation>
    <scope>NUCLEOTIDE SEQUENCE [LARGE SCALE GENOMIC DNA]</scope>
    <source>
        <strain evidence="11 12">006A-0059</strain>
    </source>
</reference>
<evidence type="ECO:0000256" key="7">
    <source>
        <dbReference type="ARBA" id="ARBA00022833"/>
    </source>
</evidence>
<evidence type="ECO:0000256" key="8">
    <source>
        <dbReference type="ARBA" id="ARBA00023204"/>
    </source>
</evidence>
<evidence type="ECO:0000313" key="12">
    <source>
        <dbReference type="Proteomes" id="UP000052237"/>
    </source>
</evidence>
<feature type="binding site" evidence="9">
    <location>
        <position position="231"/>
    </location>
    <ligand>
        <name>Zn(2+)</name>
        <dbReference type="ChEBI" id="CHEBI:29105"/>
        <label>3</label>
    </ligand>
</feature>
<dbReference type="RefSeq" id="WP_059426349.1">
    <property type="nucleotide sequence ID" value="NZ_FAUT01000002.1"/>
</dbReference>
<dbReference type="PROSITE" id="PS51432">
    <property type="entry name" value="AP_NUCLEASE_F2_4"/>
    <property type="match status" value="1"/>
</dbReference>
<dbReference type="NCBIfam" id="NF002199">
    <property type="entry name" value="PRK01060.1-4"/>
    <property type="match status" value="1"/>
</dbReference>
<protein>
    <recommendedName>
        <fullName evidence="9">Probable endonuclease 4</fullName>
        <ecNumber evidence="9">3.1.21.2</ecNumber>
    </recommendedName>
    <alternativeName>
        <fullName evidence="9">Endodeoxyribonuclease IV</fullName>
    </alternativeName>
    <alternativeName>
        <fullName evidence="9">Endonuclease IV</fullName>
    </alternativeName>
</protein>
<dbReference type="SUPFAM" id="SSF51658">
    <property type="entry name" value="Xylose isomerase-like"/>
    <property type="match status" value="1"/>
</dbReference>
<keyword evidence="4 9" id="KW-0255">Endonuclease</keyword>
<feature type="binding site" evidence="9">
    <location>
        <position position="69"/>
    </location>
    <ligand>
        <name>Zn(2+)</name>
        <dbReference type="ChEBI" id="CHEBI:29105"/>
        <label>1</label>
    </ligand>
</feature>
<dbReference type="EMBL" id="FAVB01000002">
    <property type="protein sequence ID" value="CUU78104.1"/>
    <property type="molecule type" value="Genomic_DNA"/>
</dbReference>
<dbReference type="HAMAP" id="MF_00152">
    <property type="entry name" value="Nfo"/>
    <property type="match status" value="1"/>
</dbReference>
<feature type="binding site" evidence="9">
    <location>
        <position position="109"/>
    </location>
    <ligand>
        <name>Zn(2+)</name>
        <dbReference type="ChEBI" id="CHEBI:29105"/>
        <label>1</label>
    </ligand>
</feature>
<comment type="catalytic activity">
    <reaction evidence="9">
        <text>Endonucleolytic cleavage to 5'-phosphooligonucleotide end-products.</text>
        <dbReference type="EC" id="3.1.21.2"/>
    </reaction>
</comment>
<dbReference type="SMART" id="SM00518">
    <property type="entry name" value="AP2Ec"/>
    <property type="match status" value="1"/>
</dbReference>
<dbReference type="FunFam" id="3.20.20.150:FF:000001">
    <property type="entry name" value="Probable endonuclease 4"/>
    <property type="match status" value="1"/>
</dbReference>
<dbReference type="GO" id="GO:0008270">
    <property type="term" value="F:zinc ion binding"/>
    <property type="evidence" value="ECO:0007669"/>
    <property type="project" value="UniProtKB-UniRule"/>
</dbReference>
<dbReference type="CDD" id="cd00019">
    <property type="entry name" value="AP2Ec"/>
    <property type="match status" value="1"/>
</dbReference>
<dbReference type="GO" id="GO:0003677">
    <property type="term" value="F:DNA binding"/>
    <property type="evidence" value="ECO:0007669"/>
    <property type="project" value="InterPro"/>
</dbReference>
<comment type="cofactor">
    <cofactor evidence="9">
        <name>Zn(2+)</name>
        <dbReference type="ChEBI" id="CHEBI:29105"/>
    </cofactor>
    <text evidence="9">Binds 3 Zn(2+) ions.</text>
</comment>
<comment type="function">
    <text evidence="9">Endonuclease IV plays a role in DNA repair. It cleaves phosphodiester bonds at apurinic or apyrimidinic (AP) sites, generating a 3'-hydroxyl group and a 5'-terminal sugar phosphate.</text>
</comment>
<feature type="binding site" evidence="9">
    <location>
        <position position="145"/>
    </location>
    <ligand>
        <name>Zn(2+)</name>
        <dbReference type="ChEBI" id="CHEBI:29105"/>
        <label>2</label>
    </ligand>
</feature>
<evidence type="ECO:0000256" key="5">
    <source>
        <dbReference type="ARBA" id="ARBA00022763"/>
    </source>
</evidence>
<feature type="binding site" evidence="9">
    <location>
        <position position="145"/>
    </location>
    <ligand>
        <name>Zn(2+)</name>
        <dbReference type="ChEBI" id="CHEBI:29105"/>
        <label>1</label>
    </ligand>
</feature>
<dbReference type="Gene3D" id="3.20.20.150">
    <property type="entry name" value="Divalent-metal-dependent TIM barrel enzymes"/>
    <property type="match status" value="1"/>
</dbReference>
<dbReference type="GO" id="GO:0008081">
    <property type="term" value="F:phosphoric diester hydrolase activity"/>
    <property type="evidence" value="ECO:0007669"/>
    <property type="project" value="TreeGrafter"/>
</dbReference>
<organism evidence="11 12">
    <name type="scientific">Campylobacter hyointestinalis subsp. hyointestinalis</name>
    <dbReference type="NCBI Taxonomy" id="91352"/>
    <lineage>
        <taxon>Bacteria</taxon>
        <taxon>Pseudomonadati</taxon>
        <taxon>Campylobacterota</taxon>
        <taxon>Epsilonproteobacteria</taxon>
        <taxon>Campylobacterales</taxon>
        <taxon>Campylobacteraceae</taxon>
        <taxon>Campylobacter</taxon>
    </lineage>
</organism>
<evidence type="ECO:0000256" key="3">
    <source>
        <dbReference type="ARBA" id="ARBA00022723"/>
    </source>
</evidence>
<dbReference type="PROSITE" id="PS00730">
    <property type="entry name" value="AP_NUCLEASE_F2_2"/>
    <property type="match status" value="1"/>
</dbReference>
<evidence type="ECO:0000256" key="9">
    <source>
        <dbReference type="HAMAP-Rule" id="MF_00152"/>
    </source>
</evidence>
<dbReference type="Proteomes" id="UP000052237">
    <property type="component" value="Unassembled WGS sequence"/>
</dbReference>
<keyword evidence="6 9" id="KW-0378">Hydrolase</keyword>
<dbReference type="InterPro" id="IPR013022">
    <property type="entry name" value="Xyl_isomerase-like_TIM-brl"/>
</dbReference>
<dbReference type="InterPro" id="IPR001719">
    <property type="entry name" value="AP_endonuc_2"/>
</dbReference>
<dbReference type="NCBIfam" id="TIGR00587">
    <property type="entry name" value="nfo"/>
    <property type="match status" value="1"/>
</dbReference>
<keyword evidence="2 9" id="KW-0540">Nuclease</keyword>
<keyword evidence="5 9" id="KW-0227">DNA damage</keyword>
<dbReference type="GO" id="GO:0003906">
    <property type="term" value="F:DNA-(apurinic or apyrimidinic site) endonuclease activity"/>
    <property type="evidence" value="ECO:0007669"/>
    <property type="project" value="TreeGrafter"/>
</dbReference>
<dbReference type="EC" id="3.1.21.2" evidence="9"/>
<keyword evidence="8 9" id="KW-0234">DNA repair</keyword>